<keyword evidence="6" id="KW-1185">Reference proteome</keyword>
<feature type="chain" id="PRO_5045606335" evidence="1">
    <location>
        <begin position="20"/>
        <end position="599"/>
    </location>
</feature>
<name>A0ABT2VPW5_9ALTE</name>
<feature type="domain" description="DUF7843" evidence="4">
    <location>
        <begin position="28"/>
        <end position="90"/>
    </location>
</feature>
<protein>
    <submittedName>
        <fullName evidence="5">DUF4105 domain-containing protein</fullName>
    </submittedName>
</protein>
<dbReference type="InterPro" id="IPR025178">
    <property type="entry name" value="Lnb_N"/>
</dbReference>
<evidence type="ECO:0000313" key="6">
    <source>
        <dbReference type="Proteomes" id="UP001209257"/>
    </source>
</evidence>
<dbReference type="Pfam" id="PF25222">
    <property type="entry name" value="DUF7840"/>
    <property type="match status" value="1"/>
</dbReference>
<proteinExistence type="predicted"/>
<feature type="domain" description="Lnb N-terminal periplasmic" evidence="2">
    <location>
        <begin position="106"/>
        <end position="273"/>
    </location>
</feature>
<evidence type="ECO:0000259" key="4">
    <source>
        <dbReference type="Pfam" id="PF25225"/>
    </source>
</evidence>
<dbReference type="Proteomes" id="UP001209257">
    <property type="component" value="Unassembled WGS sequence"/>
</dbReference>
<evidence type="ECO:0000256" key="1">
    <source>
        <dbReference type="SAM" id="SignalP"/>
    </source>
</evidence>
<evidence type="ECO:0000259" key="2">
    <source>
        <dbReference type="Pfam" id="PF13387"/>
    </source>
</evidence>
<accession>A0ABT2VPW5</accession>
<dbReference type="Pfam" id="PF13387">
    <property type="entry name" value="Lnb_N"/>
    <property type="match status" value="1"/>
</dbReference>
<dbReference type="Pfam" id="PF25225">
    <property type="entry name" value="DUF7843"/>
    <property type="match status" value="1"/>
</dbReference>
<dbReference type="InterPro" id="IPR057165">
    <property type="entry name" value="DUF7843"/>
</dbReference>
<dbReference type="InterPro" id="IPR057162">
    <property type="entry name" value="DUF7840"/>
</dbReference>
<sequence>MRSLQALLILLSVTFYANSQTQSDLRILAESWEWKRLLQYNEANVSDIESKAFFLSPDGQFDPYSELKTFIEHASEVMACRFPARYAFAQHHNLVGYYDLANCDDFTEFMRTSEPEGVTLIFADGYLKNPASFHGHLFIRIDQSGKGDGLLATSLNFGAIVPDDDDPLTYIVKGIFGGYDARFSAQPFYRHHISYGQQELRDLWEYKLDLTPYKKQLLTGLLFELSQIKYQYFFIDENCAYFVARALEIVAPEFLVKSSDKTVIPSEVIKSVMSAGDQQMVSEVTLIKSQQKKFQNHFHVLTKRQQVALADWIKRDKGLFDGLSKPSQKKVLITLGSYYAFRIQQSPDNENLKQARRDVIKSLLQYEPGNTIKLEEEQRVYPHEGQAAALLRTELLSLDGNLGGKITMRPTYYDRIQPSGGRPNQSAMAMGQIGFYFDNDHLELDHLYGIHVESFDISSTGVEGDGGESWTLTLGAQRNRLRSIDAKVAAFVAGGYGIATKWRGIVPYLFGHGRVHMKETERDNHSLTASMRAGLEWRWFGEKAFCEAEKPFSITTSVTSQDLIGRCHLSLNSTNNSDFRFTVEAQNTLLISLAASIYF</sequence>
<evidence type="ECO:0000313" key="5">
    <source>
        <dbReference type="EMBL" id="MCU7554918.1"/>
    </source>
</evidence>
<feature type="domain" description="DUF7840" evidence="3">
    <location>
        <begin position="380"/>
        <end position="554"/>
    </location>
</feature>
<gene>
    <name evidence="5" type="ORF">OCL06_09930</name>
</gene>
<evidence type="ECO:0000259" key="3">
    <source>
        <dbReference type="Pfam" id="PF25222"/>
    </source>
</evidence>
<dbReference type="EMBL" id="JAOTJC010000008">
    <property type="protein sequence ID" value="MCU7554918.1"/>
    <property type="molecule type" value="Genomic_DNA"/>
</dbReference>
<feature type="signal peptide" evidence="1">
    <location>
        <begin position="1"/>
        <end position="19"/>
    </location>
</feature>
<keyword evidence="1" id="KW-0732">Signal</keyword>
<reference evidence="6" key="1">
    <citation type="submission" date="2023-07" db="EMBL/GenBank/DDBJ databases">
        <title>Study on multiphase classification of strain Alteromonas salexigens isolated from the Yellow Sea.</title>
        <authorList>
            <person name="Sun L."/>
        </authorList>
    </citation>
    <scope>NUCLEOTIDE SEQUENCE [LARGE SCALE GENOMIC DNA]</scope>
    <source>
        <strain evidence="6">ASW11-19</strain>
    </source>
</reference>
<comment type="caution">
    <text evidence="5">The sequence shown here is derived from an EMBL/GenBank/DDBJ whole genome shotgun (WGS) entry which is preliminary data.</text>
</comment>
<organism evidence="5 6">
    <name type="scientific">Alteromonas salexigens</name>
    <dbReference type="NCBI Taxonomy" id="2982530"/>
    <lineage>
        <taxon>Bacteria</taxon>
        <taxon>Pseudomonadati</taxon>
        <taxon>Pseudomonadota</taxon>
        <taxon>Gammaproteobacteria</taxon>
        <taxon>Alteromonadales</taxon>
        <taxon>Alteromonadaceae</taxon>
        <taxon>Alteromonas/Salinimonas group</taxon>
        <taxon>Alteromonas</taxon>
    </lineage>
</organism>
<dbReference type="RefSeq" id="WP_262994062.1">
    <property type="nucleotide sequence ID" value="NZ_JAOTJC010000008.1"/>
</dbReference>